<evidence type="ECO:0000313" key="1">
    <source>
        <dbReference type="EMBL" id="SEW13271.1"/>
    </source>
</evidence>
<dbReference type="RefSeq" id="WP_143052175.1">
    <property type="nucleotide sequence ID" value="NZ_FOJA01000001.1"/>
</dbReference>
<dbReference type="EMBL" id="FOJA01000001">
    <property type="protein sequence ID" value="SEW13271.1"/>
    <property type="molecule type" value="Genomic_DNA"/>
</dbReference>
<dbReference type="InterPro" id="IPR006311">
    <property type="entry name" value="TAT_signal"/>
</dbReference>
<dbReference type="PROSITE" id="PS51318">
    <property type="entry name" value="TAT"/>
    <property type="match status" value="1"/>
</dbReference>
<name>A0A1I0PG32_9EURY</name>
<proteinExistence type="predicted"/>
<protein>
    <submittedName>
        <fullName evidence="1">Uncharacterized protein</fullName>
    </submittedName>
</protein>
<keyword evidence="2" id="KW-1185">Reference proteome</keyword>
<dbReference type="Proteomes" id="UP000198518">
    <property type="component" value="Unassembled WGS sequence"/>
</dbReference>
<dbReference type="STRING" id="355548.SAMN04487945_1661"/>
<dbReference type="OrthoDB" id="385574at2157"/>
<gene>
    <name evidence="1" type="ORF">SAMN04487945_1661</name>
</gene>
<sequence length="279" mass="30750">MSENPGSSGVSRRSVLRSLAFAGGACSLPVFASSNAQAVNADRIPVYRTTQLENNWDPENNDLVDRLENRDKIEPNYLTTVIAEGVKQIWADEIEDGNEYSREIQGAPLSQPIRESATNSTGLQERAMDIDSHMKEDSDWVKYDGRDAFLILDYNDRNDMVRGDGSAVWGTAGGSSGKVAIVDMAFFEDAPKAYDTGGFYEETFAVGSAFRALATLHNATYHDATTRENGGTHKYSLLARNSYEWYADCGAVSDSADKQAEFVSDCTRSDIRTYIDNNL</sequence>
<evidence type="ECO:0000313" key="2">
    <source>
        <dbReference type="Proteomes" id="UP000198518"/>
    </source>
</evidence>
<organism evidence="1 2">
    <name type="scientific">Halobacterium jilantaiense</name>
    <dbReference type="NCBI Taxonomy" id="355548"/>
    <lineage>
        <taxon>Archaea</taxon>
        <taxon>Methanobacteriati</taxon>
        <taxon>Methanobacteriota</taxon>
        <taxon>Stenosarchaea group</taxon>
        <taxon>Halobacteria</taxon>
        <taxon>Halobacteriales</taxon>
        <taxon>Halobacteriaceae</taxon>
        <taxon>Halobacterium</taxon>
    </lineage>
</organism>
<reference evidence="1 2" key="1">
    <citation type="submission" date="2016-10" db="EMBL/GenBank/DDBJ databases">
        <authorList>
            <person name="de Groot N.N."/>
        </authorList>
    </citation>
    <scope>NUCLEOTIDE SEQUENCE [LARGE SCALE GENOMIC DNA]</scope>
    <source>
        <strain evidence="1 2">CGMCC 1.5337</strain>
    </source>
</reference>
<accession>A0A1I0PG32</accession>
<dbReference type="AlphaFoldDB" id="A0A1I0PG32"/>